<dbReference type="EMBL" id="MU865412">
    <property type="protein sequence ID" value="KAK4223832.1"/>
    <property type="molecule type" value="Genomic_DNA"/>
</dbReference>
<evidence type="ECO:0000313" key="2">
    <source>
        <dbReference type="EMBL" id="KAK4223832.1"/>
    </source>
</evidence>
<evidence type="ECO:0000256" key="1">
    <source>
        <dbReference type="SAM" id="MobiDB-lite"/>
    </source>
</evidence>
<organism evidence="2 3">
    <name type="scientific">Podospora fimiseda</name>
    <dbReference type="NCBI Taxonomy" id="252190"/>
    <lineage>
        <taxon>Eukaryota</taxon>
        <taxon>Fungi</taxon>
        <taxon>Dikarya</taxon>
        <taxon>Ascomycota</taxon>
        <taxon>Pezizomycotina</taxon>
        <taxon>Sordariomycetes</taxon>
        <taxon>Sordariomycetidae</taxon>
        <taxon>Sordariales</taxon>
        <taxon>Podosporaceae</taxon>
        <taxon>Podospora</taxon>
    </lineage>
</organism>
<reference evidence="2" key="1">
    <citation type="journal article" date="2023" name="Mol. Phylogenet. Evol.">
        <title>Genome-scale phylogeny and comparative genomics of the fungal order Sordariales.</title>
        <authorList>
            <person name="Hensen N."/>
            <person name="Bonometti L."/>
            <person name="Westerberg I."/>
            <person name="Brannstrom I.O."/>
            <person name="Guillou S."/>
            <person name="Cros-Aarteil S."/>
            <person name="Calhoun S."/>
            <person name="Haridas S."/>
            <person name="Kuo A."/>
            <person name="Mondo S."/>
            <person name="Pangilinan J."/>
            <person name="Riley R."/>
            <person name="LaButti K."/>
            <person name="Andreopoulos B."/>
            <person name="Lipzen A."/>
            <person name="Chen C."/>
            <person name="Yan M."/>
            <person name="Daum C."/>
            <person name="Ng V."/>
            <person name="Clum A."/>
            <person name="Steindorff A."/>
            <person name="Ohm R.A."/>
            <person name="Martin F."/>
            <person name="Silar P."/>
            <person name="Natvig D.O."/>
            <person name="Lalanne C."/>
            <person name="Gautier V."/>
            <person name="Ament-Velasquez S.L."/>
            <person name="Kruys A."/>
            <person name="Hutchinson M.I."/>
            <person name="Powell A.J."/>
            <person name="Barry K."/>
            <person name="Miller A.N."/>
            <person name="Grigoriev I.V."/>
            <person name="Debuchy R."/>
            <person name="Gladieux P."/>
            <person name="Hiltunen Thoren M."/>
            <person name="Johannesson H."/>
        </authorList>
    </citation>
    <scope>NUCLEOTIDE SEQUENCE</scope>
    <source>
        <strain evidence="2">CBS 990.96</strain>
    </source>
</reference>
<dbReference type="Proteomes" id="UP001301958">
    <property type="component" value="Unassembled WGS sequence"/>
</dbReference>
<feature type="region of interest" description="Disordered" evidence="1">
    <location>
        <begin position="92"/>
        <end position="117"/>
    </location>
</feature>
<gene>
    <name evidence="2" type="ORF">QBC38DRAFT_446977</name>
</gene>
<name>A0AAN7GPK0_9PEZI</name>
<comment type="caution">
    <text evidence="2">The sequence shown here is derived from an EMBL/GenBank/DDBJ whole genome shotgun (WGS) entry which is preliminary data.</text>
</comment>
<accession>A0AAN7GPK0</accession>
<evidence type="ECO:0000313" key="3">
    <source>
        <dbReference type="Proteomes" id="UP001301958"/>
    </source>
</evidence>
<proteinExistence type="predicted"/>
<sequence length="305" mass="34286">MRPEYLPPLVIPLRKSSSTVKIHQVQKEQLVPCPVYRPKAIHPQAPVPSHPLLAPPVVKPEMPPPSVPSLPPPAPPVVKSEIYELPGDFHFPSTEKPPDSALEMGETSSTSSKFPNIPFTESPIPLVNNNNNTILDKETINTLQAYYRHSIQQTPPPQSPSSKTKLHRSSAIYVRNPHALVSSPTNRRKTIFHTKQEQQQDILELKETTRTDTYSSVLSDWEQEAIDHRIDIRDQYQPSEALVTEFGERQQEALKELMGFLDEVLGITSSKLDEGTSKIGSEMAEIRITGNSSPVWWMDVRKSLL</sequence>
<reference evidence="2" key="2">
    <citation type="submission" date="2023-05" db="EMBL/GenBank/DDBJ databases">
        <authorList>
            <consortium name="Lawrence Berkeley National Laboratory"/>
            <person name="Steindorff A."/>
            <person name="Hensen N."/>
            <person name="Bonometti L."/>
            <person name="Westerberg I."/>
            <person name="Brannstrom I.O."/>
            <person name="Guillou S."/>
            <person name="Cros-Aarteil S."/>
            <person name="Calhoun S."/>
            <person name="Haridas S."/>
            <person name="Kuo A."/>
            <person name="Mondo S."/>
            <person name="Pangilinan J."/>
            <person name="Riley R."/>
            <person name="Labutti K."/>
            <person name="Andreopoulos B."/>
            <person name="Lipzen A."/>
            <person name="Chen C."/>
            <person name="Yanf M."/>
            <person name="Daum C."/>
            <person name="Ng V."/>
            <person name="Clum A."/>
            <person name="Ohm R."/>
            <person name="Martin F."/>
            <person name="Silar P."/>
            <person name="Natvig D."/>
            <person name="Lalanne C."/>
            <person name="Gautier V."/>
            <person name="Ament-Velasquez S.L."/>
            <person name="Kruys A."/>
            <person name="Hutchinson M.I."/>
            <person name="Powell A.J."/>
            <person name="Barry K."/>
            <person name="Miller A.N."/>
            <person name="Grigoriev I.V."/>
            <person name="Debuchy R."/>
            <person name="Gladieux P."/>
            <person name="Thoren M.H."/>
            <person name="Johannesson H."/>
        </authorList>
    </citation>
    <scope>NUCLEOTIDE SEQUENCE</scope>
    <source>
        <strain evidence="2">CBS 990.96</strain>
    </source>
</reference>
<protein>
    <submittedName>
        <fullName evidence="2">Uncharacterized protein</fullName>
    </submittedName>
</protein>
<dbReference type="AlphaFoldDB" id="A0AAN7GPK0"/>
<keyword evidence="3" id="KW-1185">Reference proteome</keyword>